<accession>J9CIK6</accession>
<name>J9CIK6_9ZZZZ</name>
<organism evidence="1">
    <name type="scientific">gut metagenome</name>
    <dbReference type="NCBI Taxonomy" id="749906"/>
    <lineage>
        <taxon>unclassified sequences</taxon>
        <taxon>metagenomes</taxon>
        <taxon>organismal metagenomes</taxon>
    </lineage>
</organism>
<protein>
    <submittedName>
        <fullName evidence="1">Uncharacterized protein</fullName>
    </submittedName>
</protein>
<comment type="caution">
    <text evidence="1">The sequence shown here is derived from an EMBL/GenBank/DDBJ whole genome shotgun (WGS) entry which is preliminary data.</text>
</comment>
<sequence>MCVDSCCVGAVYFDGSSRIDINRSFIDIDAIGSRSTSWCFAIVTFLNDGINTMVSHMVRSFIKI</sequence>
<dbReference type="AlphaFoldDB" id="J9CIK6"/>
<evidence type="ECO:0000313" key="1">
    <source>
        <dbReference type="EMBL" id="EJW99905.1"/>
    </source>
</evidence>
<reference evidence="1" key="1">
    <citation type="journal article" date="2012" name="PLoS ONE">
        <title>Gene sets for utilization of primary and secondary nutrition supplies in the distal gut of endangered iberian lynx.</title>
        <authorList>
            <person name="Alcaide M."/>
            <person name="Messina E."/>
            <person name="Richter M."/>
            <person name="Bargiela R."/>
            <person name="Peplies J."/>
            <person name="Huws S.A."/>
            <person name="Newbold C.J."/>
            <person name="Golyshin P.N."/>
            <person name="Simon M.A."/>
            <person name="Lopez G."/>
            <person name="Yakimov M.M."/>
            <person name="Ferrer M."/>
        </authorList>
    </citation>
    <scope>NUCLEOTIDE SEQUENCE</scope>
</reference>
<proteinExistence type="predicted"/>
<gene>
    <name evidence="1" type="ORF">EVA_11987</name>
</gene>
<dbReference type="EMBL" id="AMCI01003608">
    <property type="protein sequence ID" value="EJW99905.1"/>
    <property type="molecule type" value="Genomic_DNA"/>
</dbReference>